<dbReference type="Proteomes" id="UP000285301">
    <property type="component" value="Unassembled WGS sequence"/>
</dbReference>
<dbReference type="PANTHER" id="PTHR10924">
    <property type="entry name" value="MAJOR FACILITATOR SUPERFAMILY PROTEIN-RELATED"/>
    <property type="match status" value="1"/>
</dbReference>
<dbReference type="EMBL" id="NCKU01005145">
    <property type="protein sequence ID" value="RWS04958.1"/>
    <property type="molecule type" value="Genomic_DNA"/>
</dbReference>
<organism evidence="6 7">
    <name type="scientific">Dinothrombium tinctorium</name>
    <dbReference type="NCBI Taxonomy" id="1965070"/>
    <lineage>
        <taxon>Eukaryota</taxon>
        <taxon>Metazoa</taxon>
        <taxon>Ecdysozoa</taxon>
        <taxon>Arthropoda</taxon>
        <taxon>Chelicerata</taxon>
        <taxon>Arachnida</taxon>
        <taxon>Acari</taxon>
        <taxon>Acariformes</taxon>
        <taxon>Trombidiformes</taxon>
        <taxon>Prostigmata</taxon>
        <taxon>Anystina</taxon>
        <taxon>Parasitengona</taxon>
        <taxon>Trombidioidea</taxon>
        <taxon>Trombidiidae</taxon>
        <taxon>Dinothrombium</taxon>
    </lineage>
</organism>
<feature type="non-terminal residue" evidence="6">
    <location>
        <position position="254"/>
    </location>
</feature>
<sequence>MIGVAFNFTFNNGPHLAAKWFKNNEASTVLGITSCSTALGSSVAYFLPTIFENFKNEADVEIGLKYLSIVVAFTSTFVFILIVAFVEKRPQKAANFADCCRSEIMEKSEINLSQLLKNRNYILVGIVLLISNVVSITLNILLNQIFFETFADATTVTTISGIVYNISSVIGCLMFPMILDKTKRYRLMIYGTYLSAFLSSLLFMIVLWLKLPIFIYGTISFFSLLISGQQMVLMDLIVELTYPYPEGTSVGLAY</sequence>
<dbReference type="OrthoDB" id="422206at2759"/>
<feature type="transmembrane region" description="Helical" evidence="5">
    <location>
        <begin position="121"/>
        <end position="142"/>
    </location>
</feature>
<dbReference type="InterPro" id="IPR011701">
    <property type="entry name" value="MFS"/>
</dbReference>
<feature type="transmembrane region" description="Helical" evidence="5">
    <location>
        <begin position="187"/>
        <end position="207"/>
    </location>
</feature>
<dbReference type="GO" id="GO:0020037">
    <property type="term" value="F:heme binding"/>
    <property type="evidence" value="ECO:0007669"/>
    <property type="project" value="TreeGrafter"/>
</dbReference>
<dbReference type="SUPFAM" id="SSF103473">
    <property type="entry name" value="MFS general substrate transporter"/>
    <property type="match status" value="1"/>
</dbReference>
<dbReference type="PANTHER" id="PTHR10924:SF4">
    <property type="entry name" value="GH15861P"/>
    <property type="match status" value="1"/>
</dbReference>
<feature type="transmembrane region" description="Helical" evidence="5">
    <location>
        <begin position="154"/>
        <end position="175"/>
    </location>
</feature>
<evidence type="ECO:0000256" key="4">
    <source>
        <dbReference type="ARBA" id="ARBA00023136"/>
    </source>
</evidence>
<comment type="caution">
    <text evidence="6">The sequence shown here is derived from an EMBL/GenBank/DDBJ whole genome shotgun (WGS) entry which is preliminary data.</text>
</comment>
<evidence type="ECO:0000256" key="5">
    <source>
        <dbReference type="SAM" id="Phobius"/>
    </source>
</evidence>
<keyword evidence="2 5" id="KW-0812">Transmembrane</keyword>
<comment type="subcellular location">
    <subcellularLocation>
        <location evidence="1">Membrane</location>
        <topology evidence="1">Multi-pass membrane protein</topology>
    </subcellularLocation>
</comment>
<proteinExistence type="predicted"/>
<dbReference type="GO" id="GO:0097037">
    <property type="term" value="P:heme export"/>
    <property type="evidence" value="ECO:0007669"/>
    <property type="project" value="TreeGrafter"/>
</dbReference>
<dbReference type="GO" id="GO:0016020">
    <property type="term" value="C:membrane"/>
    <property type="evidence" value="ECO:0007669"/>
    <property type="project" value="UniProtKB-SubCell"/>
</dbReference>
<evidence type="ECO:0000256" key="2">
    <source>
        <dbReference type="ARBA" id="ARBA00022692"/>
    </source>
</evidence>
<evidence type="ECO:0000256" key="1">
    <source>
        <dbReference type="ARBA" id="ARBA00004141"/>
    </source>
</evidence>
<feature type="transmembrane region" description="Helical" evidence="5">
    <location>
        <begin position="29"/>
        <end position="47"/>
    </location>
</feature>
<keyword evidence="7" id="KW-1185">Reference proteome</keyword>
<dbReference type="GO" id="GO:0015232">
    <property type="term" value="F:heme transmembrane transporter activity"/>
    <property type="evidence" value="ECO:0007669"/>
    <property type="project" value="TreeGrafter"/>
</dbReference>
<keyword evidence="4 5" id="KW-0472">Membrane</keyword>
<protein>
    <recommendedName>
        <fullName evidence="8">Feline leukemia virus subgroup C receptor-related protein 2-like protein</fullName>
    </recommendedName>
</protein>
<name>A0A3S4QLJ2_9ACAR</name>
<dbReference type="Gene3D" id="1.20.1250.20">
    <property type="entry name" value="MFS general substrate transporter like domains"/>
    <property type="match status" value="2"/>
</dbReference>
<reference evidence="6 7" key="1">
    <citation type="journal article" date="2018" name="Gigascience">
        <title>Genomes of trombidid mites reveal novel predicted allergens and laterally-transferred genes associated with secondary metabolism.</title>
        <authorList>
            <person name="Dong X."/>
            <person name="Chaisiri K."/>
            <person name="Xia D."/>
            <person name="Armstrong S.D."/>
            <person name="Fang Y."/>
            <person name="Donnelly M.J."/>
            <person name="Kadowaki T."/>
            <person name="McGarry J.W."/>
            <person name="Darby A.C."/>
            <person name="Makepeace B.L."/>
        </authorList>
    </citation>
    <scope>NUCLEOTIDE SEQUENCE [LARGE SCALE GENOMIC DNA]</scope>
    <source>
        <strain evidence="6">UoL-WK</strain>
    </source>
</reference>
<evidence type="ECO:0008006" key="8">
    <source>
        <dbReference type="Google" id="ProtNLM"/>
    </source>
</evidence>
<keyword evidence="3 5" id="KW-1133">Transmembrane helix</keyword>
<feature type="transmembrane region" description="Helical" evidence="5">
    <location>
        <begin position="67"/>
        <end position="86"/>
    </location>
</feature>
<accession>A0A3S4QLJ2</accession>
<feature type="transmembrane region" description="Helical" evidence="5">
    <location>
        <begin position="213"/>
        <end position="233"/>
    </location>
</feature>
<evidence type="ECO:0000256" key="3">
    <source>
        <dbReference type="ARBA" id="ARBA00022989"/>
    </source>
</evidence>
<dbReference type="InterPro" id="IPR036259">
    <property type="entry name" value="MFS_trans_sf"/>
</dbReference>
<evidence type="ECO:0000313" key="6">
    <source>
        <dbReference type="EMBL" id="RWS04958.1"/>
    </source>
</evidence>
<gene>
    <name evidence="6" type="ORF">B4U79_19092</name>
</gene>
<evidence type="ECO:0000313" key="7">
    <source>
        <dbReference type="Proteomes" id="UP000285301"/>
    </source>
</evidence>
<dbReference type="AlphaFoldDB" id="A0A3S4QLJ2"/>
<dbReference type="Pfam" id="PF07690">
    <property type="entry name" value="MFS_1"/>
    <property type="match status" value="1"/>
</dbReference>
<dbReference type="InterPro" id="IPR049680">
    <property type="entry name" value="FLVCR1-2_SLC49-like"/>
</dbReference>